<dbReference type="AlphaFoldDB" id="A0A1V6RPC2"/>
<protein>
    <recommendedName>
        <fullName evidence="1">Putative restriction endonuclease domain-containing protein</fullName>
    </recommendedName>
</protein>
<feature type="domain" description="Putative restriction endonuclease" evidence="1">
    <location>
        <begin position="107"/>
        <end position="201"/>
    </location>
</feature>
<dbReference type="Proteomes" id="UP000191612">
    <property type="component" value="Unassembled WGS sequence"/>
</dbReference>
<reference evidence="3" key="1">
    <citation type="journal article" date="2017" name="Nat. Microbiol.">
        <title>Global analysis of biosynthetic gene clusters reveals vast potential of secondary metabolite production in Penicillium species.</title>
        <authorList>
            <person name="Nielsen J.C."/>
            <person name="Grijseels S."/>
            <person name="Prigent S."/>
            <person name="Ji B."/>
            <person name="Dainat J."/>
            <person name="Nielsen K.F."/>
            <person name="Frisvad J.C."/>
            <person name="Workman M."/>
            <person name="Nielsen J."/>
        </authorList>
    </citation>
    <scope>NUCLEOTIDE SEQUENCE [LARGE SCALE GENOMIC DNA]</scope>
    <source>
        <strain evidence="3">IBT 29525</strain>
    </source>
</reference>
<accession>A0A1V6RPC2</accession>
<evidence type="ECO:0000313" key="2">
    <source>
        <dbReference type="EMBL" id="OQE03641.1"/>
    </source>
</evidence>
<dbReference type="EMBL" id="MDYO01000001">
    <property type="protein sequence ID" value="OQE03641.1"/>
    <property type="molecule type" value="Genomic_DNA"/>
</dbReference>
<evidence type="ECO:0000259" key="1">
    <source>
        <dbReference type="Pfam" id="PF05685"/>
    </source>
</evidence>
<comment type="caution">
    <text evidence="2">The sequence shown here is derived from an EMBL/GenBank/DDBJ whole genome shotgun (WGS) entry which is preliminary data.</text>
</comment>
<name>A0A1V6RPC2_9EURO</name>
<keyword evidence="3" id="KW-1185">Reference proteome</keyword>
<organism evidence="2 3">
    <name type="scientific">Penicillium solitum</name>
    <dbReference type="NCBI Taxonomy" id="60172"/>
    <lineage>
        <taxon>Eukaryota</taxon>
        <taxon>Fungi</taxon>
        <taxon>Dikarya</taxon>
        <taxon>Ascomycota</taxon>
        <taxon>Pezizomycotina</taxon>
        <taxon>Eurotiomycetes</taxon>
        <taxon>Eurotiomycetidae</taxon>
        <taxon>Eurotiales</taxon>
        <taxon>Aspergillaceae</taxon>
        <taxon>Penicillium</taxon>
    </lineage>
</organism>
<dbReference type="Pfam" id="PF05685">
    <property type="entry name" value="Uma2"/>
    <property type="match status" value="1"/>
</dbReference>
<evidence type="ECO:0000313" key="3">
    <source>
        <dbReference type="Proteomes" id="UP000191612"/>
    </source>
</evidence>
<proteinExistence type="predicted"/>
<gene>
    <name evidence="2" type="ORF">PENSOL_c001G04920</name>
</gene>
<sequence length="298" mass="34348">MSDRNQNMPDYDSEGLPPSVRQYRYEGQDHFFRILALERERLLDSIRNSREITNIDTVSGSTKTEPNIETTEYIMFSIDPATFQRDFIGPDAIPIYSIRTSFNAKTELLIVKMVTPEHSQIGSAVNKAIDNALRRMGLDLAINHYHAVDIDVNGRMKQPDMAWGPTRTPRGRHKRPTVVLEVAVSETKSKLHRDMDLWLDPGRGNANVAIGIKANRKRPMISIEKWVWDDVNGRALQSQYIEVSENELDEVKLSGGPFIIPFHHLFLRDPDIPRETDLIIDEEWLQRIAEKGWDMQFH</sequence>
<dbReference type="InterPro" id="IPR008538">
    <property type="entry name" value="Uma2"/>
</dbReference>